<evidence type="ECO:0000313" key="4">
    <source>
        <dbReference type="EMBL" id="NHZ32141.1"/>
    </source>
</evidence>
<sequence length="1376" mass="149070">MARHRAAADRHRLRLPPAQRRARRPHRARHQAPRHAAAAVADARPAAPSARQAHRTGRAAPLPRPARAPVRRAQARQQPAAAAPGAVPAQHQRAGPDAARATHLPRTQTSYRLKEELMRIVIDLQGAQSESRFRGIGRYSLALALGVARNAGEHEIWLVLNGALGASIIDLRRSFAGLVPPERIRVFDIAGPVAEIDAGNSPRARAAELTREHYIAQLRPDAVLVTSLFEGFVDDAVVSVGAFAGAARTAVVLYDLIPFLNPEAYLGSAIQRAYYERKIASLRSAGLLLAISDYSRQEAIDALALAPDSVHAISTAVDDTFCTDAAQTPEQVAELRARFGIKRGLLMYAPGGFDARKNIDGLITAYCLLPPALRDSHQLLIASKLGERDRADLLAHAAKRGMEKDHLILTGYVSDADLIRLYQITDLFIFPSRHEGFGLPALEAMACGAIVIGANNTSIPEVVGCEEALFDADRPQSIAEKIGQVLQDPAMRERLRAHGRAQAKRFSWDESARKALRAIERRFGAAQPVALADAVANAPARRPRLAFVSPLPPERTGIADYAAQVLPAMLEHYEIDLIVHQDKVALPPALADLPRRDLAWFEQNAGQFERIVYQFGNSPFHSHMFGMLARHPGVVVLHDFFISSVLAYEQLAGGIPNAWTDALFHSHGMAALLAGLKVERALETRSLYPCNLTVLQQARRVVVHSEHARSLARHWYGPLAAGDWSVVPLPRALPAPGDRASARRALGIGDEVFLVCSFGFVANTKHSQELLDAWMDSGLHRDPRCELVLVGANDGGEYGKRVAATLSAGGKRMRVAGWTDEAVYQQYLQAADVGVQLRCLSRGETSAAVLDCLNYGLPTIVNANGSMAELPADAVWGLPDLFTQDQLREALEGLHADPARRAALGERARALLHTVHSPAHCAALYAVAIEEAYAGAPGSRAALMSALADQPALRHDDALVRMSAQCIAAAPEALAPRQLLVDVTSTARHGLNTGIERVVRMQLTELLARLEPGLRIEPVYLAEHNGRTEYRYAREYARGLYGIDSPLPSDEAVEVNAGDRFYCADYAPGAVLAAAREGLFAAWRARGVEVTFLIHDLLPVLRPEFFPEGADAGHGAWLACVAANADRLLCISGAVRSELQDWLAQARLELRGPLKLAVLHHGADIGAQVAPVAGAAARRDGPATFLMVGTIEPRKGHLQALDAFEVLWREGVDARLVIVGAEGWTPLPAAARRTIPRIVERLRGHAELGKRLEWLQGIGDAELLALYQSSSCLLVPSEGEGFGLPLIEAARYGLPLLARDLPVFREVAGTHAAYFSGMHGTELAQALRTWLAQRSAGTEPDSAGMPWITWRDNAGQLLAVLDGRGEDLLWSEGDKG</sequence>
<gene>
    <name evidence="4" type="ORF">F0185_00825</name>
</gene>
<feature type="region of interest" description="Disordered" evidence="2">
    <location>
        <begin position="1"/>
        <end position="107"/>
    </location>
</feature>
<reference evidence="4 5" key="1">
    <citation type="submission" date="2019-09" db="EMBL/GenBank/DDBJ databases">
        <title>Taxonomy of Antarctic Massilia spp.: description of Massilia rubra sp. nov., Massilia aquatica sp. nov., Massilia mucilaginosa sp. nov., Massilia frigida sp. nov. isolated from streams, lakes and regoliths.</title>
        <authorList>
            <person name="Holochova P."/>
            <person name="Sedlacek I."/>
            <person name="Kralova S."/>
            <person name="Maslanova I."/>
            <person name="Busse H.-J."/>
            <person name="Stankova E."/>
            <person name="Vrbovska V."/>
            <person name="Kovarovic V."/>
            <person name="Bartak M."/>
            <person name="Svec P."/>
            <person name="Pantucek R."/>
        </authorList>
    </citation>
    <scope>NUCLEOTIDE SEQUENCE [LARGE SCALE GENOMIC DNA]</scope>
    <source>
        <strain evidence="4 5">CCM 8692</strain>
    </source>
</reference>
<feature type="domain" description="Glycosyl transferase family 1" evidence="3">
    <location>
        <begin position="1178"/>
        <end position="1333"/>
    </location>
</feature>
<dbReference type="Gene3D" id="3.40.50.2000">
    <property type="entry name" value="Glycogen Phosphorylase B"/>
    <property type="match status" value="3"/>
</dbReference>
<dbReference type="PANTHER" id="PTHR46401:SF2">
    <property type="entry name" value="GLYCOSYLTRANSFERASE WBBK-RELATED"/>
    <property type="match status" value="1"/>
</dbReference>
<dbReference type="CDD" id="cd03801">
    <property type="entry name" value="GT4_PimA-like"/>
    <property type="match status" value="1"/>
</dbReference>
<accession>A0ABX0LB94</accession>
<proteinExistence type="predicted"/>
<evidence type="ECO:0000256" key="1">
    <source>
        <dbReference type="ARBA" id="ARBA00022679"/>
    </source>
</evidence>
<evidence type="ECO:0000256" key="2">
    <source>
        <dbReference type="SAM" id="MobiDB-lite"/>
    </source>
</evidence>
<feature type="compositionally biased region" description="Basic residues" evidence="2">
    <location>
        <begin position="20"/>
        <end position="33"/>
    </location>
</feature>
<feature type="compositionally biased region" description="Low complexity" evidence="2">
    <location>
        <begin position="75"/>
        <end position="90"/>
    </location>
</feature>
<feature type="compositionally biased region" description="Low complexity" evidence="2">
    <location>
        <begin position="34"/>
        <end position="51"/>
    </location>
</feature>
<organism evidence="4 5">
    <name type="scientific">Massilia rubra</name>
    <dbReference type="NCBI Taxonomy" id="2607910"/>
    <lineage>
        <taxon>Bacteria</taxon>
        <taxon>Pseudomonadati</taxon>
        <taxon>Pseudomonadota</taxon>
        <taxon>Betaproteobacteria</taxon>
        <taxon>Burkholderiales</taxon>
        <taxon>Oxalobacteraceae</taxon>
        <taxon>Telluria group</taxon>
        <taxon>Massilia</taxon>
    </lineage>
</organism>
<evidence type="ECO:0000313" key="5">
    <source>
        <dbReference type="Proteomes" id="UP000785613"/>
    </source>
</evidence>
<protein>
    <submittedName>
        <fullName evidence="4">Glycosyltransferase</fullName>
    </submittedName>
</protein>
<dbReference type="InterPro" id="IPR001296">
    <property type="entry name" value="Glyco_trans_1"/>
</dbReference>
<dbReference type="PANTHER" id="PTHR46401">
    <property type="entry name" value="GLYCOSYLTRANSFERASE WBBK-RELATED"/>
    <property type="match status" value="1"/>
</dbReference>
<feature type="domain" description="Glycosyl transferase family 1" evidence="3">
    <location>
        <begin position="347"/>
        <end position="501"/>
    </location>
</feature>
<name>A0ABX0LB94_9BURK</name>
<feature type="compositionally biased region" description="Basic and acidic residues" evidence="2">
    <location>
        <begin position="1"/>
        <end position="10"/>
    </location>
</feature>
<dbReference type="Proteomes" id="UP000785613">
    <property type="component" value="Unassembled WGS sequence"/>
</dbReference>
<keyword evidence="1" id="KW-0808">Transferase</keyword>
<dbReference type="Pfam" id="PF00534">
    <property type="entry name" value="Glycos_transf_1"/>
    <property type="match status" value="2"/>
</dbReference>
<evidence type="ECO:0000259" key="3">
    <source>
        <dbReference type="Pfam" id="PF00534"/>
    </source>
</evidence>
<dbReference type="EMBL" id="VUYU01000001">
    <property type="protein sequence ID" value="NHZ32141.1"/>
    <property type="molecule type" value="Genomic_DNA"/>
</dbReference>
<comment type="caution">
    <text evidence="4">The sequence shown here is derived from an EMBL/GenBank/DDBJ whole genome shotgun (WGS) entry which is preliminary data.</text>
</comment>
<dbReference type="SUPFAM" id="SSF53756">
    <property type="entry name" value="UDP-Glycosyltransferase/glycogen phosphorylase"/>
    <property type="match status" value="3"/>
</dbReference>
<keyword evidence="5" id="KW-1185">Reference proteome</keyword>
<feature type="compositionally biased region" description="Low complexity" evidence="2">
    <location>
        <begin position="58"/>
        <end position="68"/>
    </location>
</feature>
<dbReference type="CDD" id="cd03809">
    <property type="entry name" value="GT4_MtfB-like"/>
    <property type="match status" value="2"/>
</dbReference>